<feature type="domain" description="MucBP" evidence="2">
    <location>
        <begin position="818"/>
        <end position="886"/>
    </location>
</feature>
<dbReference type="PATRIC" id="fig|1114972.6.peg.1833"/>
<dbReference type="eggNOG" id="COG3291">
    <property type="taxonomic scope" value="Bacteria"/>
</dbReference>
<dbReference type="STRING" id="1114972.FD35_GL001798"/>
<name>A0A0R1R782_9LACO</name>
<evidence type="ECO:0000313" key="3">
    <source>
        <dbReference type="EMBL" id="KRL52902.1"/>
    </source>
</evidence>
<dbReference type="InterPro" id="IPR009459">
    <property type="entry name" value="MucBP_dom"/>
</dbReference>
<comment type="caution">
    <text evidence="3">The sequence shown here is derived from an EMBL/GenBank/DDBJ whole genome shotgun (WGS) entry which is preliminary data.</text>
</comment>
<feature type="domain" description="MucBP" evidence="2">
    <location>
        <begin position="708"/>
        <end position="748"/>
    </location>
</feature>
<evidence type="ECO:0000313" key="4">
    <source>
        <dbReference type="Proteomes" id="UP000051999"/>
    </source>
</evidence>
<feature type="domain" description="MucBP" evidence="2">
    <location>
        <begin position="956"/>
        <end position="1011"/>
    </location>
</feature>
<keyword evidence="4" id="KW-1185">Reference proteome</keyword>
<protein>
    <recommendedName>
        <fullName evidence="2">MucBP domain-containing protein</fullName>
    </recommendedName>
</protein>
<dbReference type="AlphaFoldDB" id="A0A0R1R782"/>
<gene>
    <name evidence="3" type="ORF">FD35_GL001798</name>
</gene>
<evidence type="ECO:0000259" key="2">
    <source>
        <dbReference type="Pfam" id="PF06458"/>
    </source>
</evidence>
<reference evidence="3 4" key="1">
    <citation type="journal article" date="2015" name="Genome Announc.">
        <title>Expanding the biotechnology potential of lactobacilli through comparative genomics of 213 strains and associated genera.</title>
        <authorList>
            <person name="Sun Z."/>
            <person name="Harris H.M."/>
            <person name="McCann A."/>
            <person name="Guo C."/>
            <person name="Argimon S."/>
            <person name="Zhang W."/>
            <person name="Yang X."/>
            <person name="Jeffery I.B."/>
            <person name="Cooney J.C."/>
            <person name="Kagawa T.F."/>
            <person name="Liu W."/>
            <person name="Song Y."/>
            <person name="Salvetti E."/>
            <person name="Wrobel A."/>
            <person name="Rasinkangas P."/>
            <person name="Parkhill J."/>
            <person name="Rea M.C."/>
            <person name="O'Sullivan O."/>
            <person name="Ritari J."/>
            <person name="Douillard F.P."/>
            <person name="Paul Ross R."/>
            <person name="Yang R."/>
            <person name="Briner A.E."/>
            <person name="Felis G.E."/>
            <person name="de Vos W.M."/>
            <person name="Barrangou R."/>
            <person name="Klaenhammer T.R."/>
            <person name="Caufield P.W."/>
            <person name="Cui Y."/>
            <person name="Zhang H."/>
            <person name="O'Toole P.W."/>
        </authorList>
    </citation>
    <scope>NUCLEOTIDE SEQUENCE [LARGE SCALE GENOMIC DNA]</scope>
    <source>
        <strain evidence="3 4">DSM 15814</strain>
    </source>
</reference>
<organism evidence="3 4">
    <name type="scientific">Furfurilactobacillus rossiae DSM 15814</name>
    <dbReference type="NCBI Taxonomy" id="1114972"/>
    <lineage>
        <taxon>Bacteria</taxon>
        <taxon>Bacillati</taxon>
        <taxon>Bacillota</taxon>
        <taxon>Bacilli</taxon>
        <taxon>Lactobacillales</taxon>
        <taxon>Lactobacillaceae</taxon>
        <taxon>Furfurilactobacillus</taxon>
    </lineage>
</organism>
<dbReference type="EMBL" id="AZFF01000030">
    <property type="protein sequence ID" value="KRL52902.1"/>
    <property type="molecule type" value="Genomic_DNA"/>
</dbReference>
<dbReference type="eggNOG" id="COG4932">
    <property type="taxonomic scope" value="Bacteria"/>
</dbReference>
<accession>A0A0R1R782</accession>
<dbReference type="Pfam" id="PF06458">
    <property type="entry name" value="MucBP"/>
    <property type="match status" value="3"/>
</dbReference>
<dbReference type="Proteomes" id="UP000051999">
    <property type="component" value="Unassembled WGS sequence"/>
</dbReference>
<sequence length="1116" mass="119900">MANGDSVVIGVKAIFDTRDLNGASSLGMVYNLPAGFQLTKITNPLTNKDWDNTDNTPISSIDYLQNGVWHQATAMTDQNDLDSYNLSDIPVGTPQIRLNFTDAKRLRSNCPISFVGKFINAQNGITYSSLDHYEVVDSSHNGRKYNIPLDNTVQSDGVAANAHKFTIQDQTIVPDVPVLGAQDALVALNNSTVVNNDFDPIMLYANNPLGYSKGRYVFAIIPASVQVDSSVYVHDGETGKERLIYANVISAQGESQIGTEDQIQVVTPQYSDSYRDSLKPHLVKLSDGRQFLYLVDDSDGFGRTANDTMLAYRFGLNFHGMQVSEKNFHVIYGVGTQDGNWVNGSTNAGRGYNETNLTSEIQGILGAGSARVLEKDNLVTIGHNELVNSRFEIAGSADEDQHGDWHYTDATSGNAVVQPDGDVRMRITTSTDGTVPITNGSLVMIMPSVGDTAINDGTVGRNSQYSEYVKNKDVAVSLNGKMLNPQQYRLSFSDSLDPQRFNNNGQAIGSGDWQSDFINFDSATKKGTRAFKIEFEDVTLRPGDKLNLQFVGVVPTQNDGDIAPNKTAYASISLYGNEGQGADAYNVESTKVAVKISYLGVHARDLVLNQGENWLVDDSFDGATTPDKQNLSLDSVDDAGQAVVKSSNNVDTSKAGDYQVQFTNGNKQANGQVIVVPRFQVHFLQSGTNMVLHVPVQIGGKAADGSYVKVGDAYDYQPLSIDGYTLAVAGETVKGNFAANSQDVTIYYLTNYTAVPETPDGKPIPGTKGNTGVGIPGEPVDDKLVPDIPGYTLTVVPNVPNTPGNAPVIYKANPQHLSVHYVDQLGRTIHSDGVINGETNGMYDASASRLTLPGYTFRSISQGTLTGKFLVDGTGTLTTSDVTLVYNTNYTVVPVLPSGAEIPNVPHHTGSGRPGDPIDSALIPNLPGYTADKTVINIPDQPGSVKVVYRADAQMIHIHYVDGSGHVLRDEVVLAGLTDGEYDASGTIYPISGYMFDHLGEGSGALRGMFTVDAEGHLVTKDVVLVYRKVPAVKTDITSAAPCAKLPVEGKLTSERPVAQAAPVRAVITNNNVDETAELPATGVDNKGQQIDILAGMGILTAMSVLVWRKRTESAE</sequence>
<proteinExistence type="predicted"/>
<dbReference type="Gene3D" id="3.10.20.320">
    <property type="entry name" value="Putative peptidoglycan bound protein (lpxtg motif)"/>
    <property type="match status" value="3"/>
</dbReference>
<keyword evidence="1" id="KW-0677">Repeat</keyword>
<evidence type="ECO:0000256" key="1">
    <source>
        <dbReference type="ARBA" id="ARBA00022737"/>
    </source>
</evidence>